<organism evidence="6 7">
    <name type="scientific">Metabacillus bambusae</name>
    <dbReference type="NCBI Taxonomy" id="2795218"/>
    <lineage>
        <taxon>Bacteria</taxon>
        <taxon>Bacillati</taxon>
        <taxon>Bacillota</taxon>
        <taxon>Bacilli</taxon>
        <taxon>Bacillales</taxon>
        <taxon>Bacillaceae</taxon>
        <taxon>Metabacillus</taxon>
    </lineage>
</organism>
<feature type="domain" description="M23ase beta-sheet core" evidence="4">
    <location>
        <begin position="328"/>
        <end position="422"/>
    </location>
</feature>
<dbReference type="Pfam" id="PF24568">
    <property type="entry name" value="CC_PcsB"/>
    <property type="match status" value="1"/>
</dbReference>
<dbReference type="Proteomes" id="UP000663981">
    <property type="component" value="Unassembled WGS sequence"/>
</dbReference>
<protein>
    <submittedName>
        <fullName evidence="6">Peptidoglycan DD-metalloendopeptidase family protein</fullName>
    </submittedName>
</protein>
<reference evidence="6 7" key="1">
    <citation type="submission" date="2021-03" db="EMBL/GenBank/DDBJ databases">
        <title>Whole genome sequence of Metabacillus bambusae BG109.</title>
        <authorList>
            <person name="Jeong J.W."/>
        </authorList>
    </citation>
    <scope>NUCLEOTIDE SEQUENCE [LARGE SCALE GENOMIC DNA]</scope>
    <source>
        <strain evidence="6 7">BG109</strain>
    </source>
</reference>
<dbReference type="Pfam" id="PF01551">
    <property type="entry name" value="Peptidase_M23"/>
    <property type="match status" value="1"/>
</dbReference>
<evidence type="ECO:0000256" key="2">
    <source>
        <dbReference type="SAM" id="Coils"/>
    </source>
</evidence>
<feature type="compositionally biased region" description="Low complexity" evidence="3">
    <location>
        <begin position="274"/>
        <end position="289"/>
    </location>
</feature>
<proteinExistence type="predicted"/>
<name>A0ABS3N0B4_9BACI</name>
<accession>A0ABS3N0B4</accession>
<dbReference type="Gene3D" id="6.10.250.3150">
    <property type="match status" value="1"/>
</dbReference>
<dbReference type="Gene3D" id="2.70.70.10">
    <property type="entry name" value="Glucose Permease (Domain IIA)"/>
    <property type="match status" value="1"/>
</dbReference>
<dbReference type="CDD" id="cd12797">
    <property type="entry name" value="M23_peptidase"/>
    <property type="match status" value="1"/>
</dbReference>
<dbReference type="InterPro" id="IPR050570">
    <property type="entry name" value="Cell_wall_metabolism_enzyme"/>
</dbReference>
<dbReference type="EMBL" id="JAGDEL010000005">
    <property type="protein sequence ID" value="MBO1511716.1"/>
    <property type="molecule type" value="Genomic_DNA"/>
</dbReference>
<dbReference type="InterPro" id="IPR057309">
    <property type="entry name" value="PcsB_CC"/>
</dbReference>
<sequence length="435" mass="47503">MKRKIVTFSLAAIIGTSGLFLPYNNLALAETLDEKKKEIDSKQSDVSNSLDEKESEITNLEKEQEQLNADIEKIDMQVAETNGEIREKEASIEETKKKIEELKAEIEVVKARIAERNKLLEERARALQESGGMVSYLDVLLGAQSFGDFVGRVSAVTTIVEADREILKAHEEDKQLLEQAEADLNSQLQSLEQSLTELEGLKEQLSAQVKQKQELMKKVELQHGEAVHEYHELENEAEFLAQQEKAILQEQQRQKEAAEAAARAAAEEAKRKAAAATSSSSSSSGSTTSTVSTDIPAVSSGNFMWPASGRHSSEYGYRIHPITGAQKLHSGIDIANSTGTPIVASASGTVIRSHYSSSYGNVVYISHNINGQVYTTLYAHMEARHVSAGQSVSKGQQVGTLGSTGQSTGPHLHFEIHKGPWNGASSSVNPRNYLP</sequence>
<feature type="region of interest" description="Disordered" evidence="3">
    <location>
        <begin position="39"/>
        <end position="58"/>
    </location>
</feature>
<evidence type="ECO:0000259" key="5">
    <source>
        <dbReference type="Pfam" id="PF24568"/>
    </source>
</evidence>
<evidence type="ECO:0000313" key="7">
    <source>
        <dbReference type="Proteomes" id="UP000663981"/>
    </source>
</evidence>
<evidence type="ECO:0000256" key="3">
    <source>
        <dbReference type="SAM" id="MobiDB-lite"/>
    </source>
</evidence>
<evidence type="ECO:0000256" key="1">
    <source>
        <dbReference type="ARBA" id="ARBA00022729"/>
    </source>
</evidence>
<keyword evidence="2" id="KW-0175">Coiled coil</keyword>
<dbReference type="InterPro" id="IPR016047">
    <property type="entry name" value="M23ase_b-sheet_dom"/>
</dbReference>
<feature type="coiled-coil region" evidence="2">
    <location>
        <begin position="160"/>
        <end position="268"/>
    </location>
</feature>
<dbReference type="PANTHER" id="PTHR21666">
    <property type="entry name" value="PEPTIDASE-RELATED"/>
    <property type="match status" value="1"/>
</dbReference>
<dbReference type="SUPFAM" id="SSF51261">
    <property type="entry name" value="Duplicated hybrid motif"/>
    <property type="match status" value="1"/>
</dbReference>
<dbReference type="InterPro" id="IPR011055">
    <property type="entry name" value="Dup_hybrid_motif"/>
</dbReference>
<keyword evidence="1" id="KW-0732">Signal</keyword>
<evidence type="ECO:0000259" key="4">
    <source>
        <dbReference type="Pfam" id="PF01551"/>
    </source>
</evidence>
<keyword evidence="7" id="KW-1185">Reference proteome</keyword>
<evidence type="ECO:0000313" key="6">
    <source>
        <dbReference type="EMBL" id="MBO1511716.1"/>
    </source>
</evidence>
<dbReference type="PANTHER" id="PTHR21666:SF270">
    <property type="entry name" value="MUREIN HYDROLASE ACTIVATOR ENVC"/>
    <property type="match status" value="1"/>
</dbReference>
<gene>
    <name evidence="6" type="ORF">I7822_08545</name>
</gene>
<feature type="region of interest" description="Disordered" evidence="3">
    <location>
        <begin position="272"/>
        <end position="293"/>
    </location>
</feature>
<comment type="caution">
    <text evidence="6">The sequence shown here is derived from an EMBL/GenBank/DDBJ whole genome shotgun (WGS) entry which is preliminary data.</text>
</comment>
<feature type="domain" description="Peptidoglycan hydrolase PcsB coiled-coil" evidence="5">
    <location>
        <begin position="106"/>
        <end position="179"/>
    </location>
</feature>